<evidence type="ECO:0000256" key="1">
    <source>
        <dbReference type="ARBA" id="ARBA00022491"/>
    </source>
</evidence>
<dbReference type="InterPro" id="IPR009057">
    <property type="entry name" value="Homeodomain-like_sf"/>
</dbReference>
<dbReference type="Pfam" id="PF17932">
    <property type="entry name" value="TetR_C_24"/>
    <property type="match status" value="1"/>
</dbReference>
<accession>A0A7W6DNZ6</accession>
<keyword evidence="3 5" id="KW-0238">DNA-binding</keyword>
<dbReference type="InterPro" id="IPR001647">
    <property type="entry name" value="HTH_TetR"/>
</dbReference>
<dbReference type="SUPFAM" id="SSF46689">
    <property type="entry name" value="Homeodomain-like"/>
    <property type="match status" value="1"/>
</dbReference>
<evidence type="ECO:0000313" key="7">
    <source>
        <dbReference type="EMBL" id="MBB3984075.1"/>
    </source>
</evidence>
<evidence type="ECO:0000256" key="5">
    <source>
        <dbReference type="PROSITE-ProRule" id="PRU00335"/>
    </source>
</evidence>
<dbReference type="Gene3D" id="1.10.357.10">
    <property type="entry name" value="Tetracycline Repressor, domain 2"/>
    <property type="match status" value="1"/>
</dbReference>
<feature type="domain" description="HTH tetR-type" evidence="6">
    <location>
        <begin position="10"/>
        <end position="70"/>
    </location>
</feature>
<feature type="DNA-binding region" description="H-T-H motif" evidence="5">
    <location>
        <begin position="33"/>
        <end position="52"/>
    </location>
</feature>
<organism evidence="7 8">
    <name type="scientific">Sagittula marina</name>
    <dbReference type="NCBI Taxonomy" id="943940"/>
    <lineage>
        <taxon>Bacteria</taxon>
        <taxon>Pseudomonadati</taxon>
        <taxon>Pseudomonadota</taxon>
        <taxon>Alphaproteobacteria</taxon>
        <taxon>Rhodobacterales</taxon>
        <taxon>Roseobacteraceae</taxon>
        <taxon>Sagittula</taxon>
    </lineage>
</organism>
<dbReference type="PRINTS" id="PR00455">
    <property type="entry name" value="HTHTETR"/>
</dbReference>
<dbReference type="Proteomes" id="UP000541426">
    <property type="component" value="Unassembled WGS sequence"/>
</dbReference>
<dbReference type="GO" id="GO:0000976">
    <property type="term" value="F:transcription cis-regulatory region binding"/>
    <property type="evidence" value="ECO:0007669"/>
    <property type="project" value="TreeGrafter"/>
</dbReference>
<keyword evidence="8" id="KW-1185">Reference proteome</keyword>
<dbReference type="AlphaFoldDB" id="A0A7W6DNZ6"/>
<dbReference type="PANTHER" id="PTHR30055">
    <property type="entry name" value="HTH-TYPE TRANSCRIPTIONAL REGULATOR RUTR"/>
    <property type="match status" value="1"/>
</dbReference>
<dbReference type="Pfam" id="PF00440">
    <property type="entry name" value="TetR_N"/>
    <property type="match status" value="1"/>
</dbReference>
<evidence type="ECO:0000313" key="8">
    <source>
        <dbReference type="Proteomes" id="UP000541426"/>
    </source>
</evidence>
<keyword evidence="4" id="KW-0804">Transcription</keyword>
<dbReference type="InterPro" id="IPR041490">
    <property type="entry name" value="KstR2_TetR_C"/>
</dbReference>
<dbReference type="Gene3D" id="1.10.10.60">
    <property type="entry name" value="Homeodomain-like"/>
    <property type="match status" value="1"/>
</dbReference>
<dbReference type="RefSeq" id="WP_183962693.1">
    <property type="nucleotide sequence ID" value="NZ_BAABBZ010000012.1"/>
</dbReference>
<evidence type="ECO:0000256" key="4">
    <source>
        <dbReference type="ARBA" id="ARBA00023163"/>
    </source>
</evidence>
<comment type="caution">
    <text evidence="7">The sequence shown here is derived from an EMBL/GenBank/DDBJ whole genome shotgun (WGS) entry which is preliminary data.</text>
</comment>
<evidence type="ECO:0000256" key="3">
    <source>
        <dbReference type="ARBA" id="ARBA00023125"/>
    </source>
</evidence>
<dbReference type="PANTHER" id="PTHR30055:SF175">
    <property type="entry name" value="HTH-TYPE TRANSCRIPTIONAL REPRESSOR KSTR2"/>
    <property type="match status" value="1"/>
</dbReference>
<evidence type="ECO:0000256" key="2">
    <source>
        <dbReference type="ARBA" id="ARBA00023015"/>
    </source>
</evidence>
<dbReference type="PROSITE" id="PS50977">
    <property type="entry name" value="HTH_TETR_2"/>
    <property type="match status" value="1"/>
</dbReference>
<dbReference type="EMBL" id="JACIEJ010000001">
    <property type="protein sequence ID" value="MBB3984075.1"/>
    <property type="molecule type" value="Genomic_DNA"/>
</dbReference>
<dbReference type="SUPFAM" id="SSF48498">
    <property type="entry name" value="Tetracyclin repressor-like, C-terminal domain"/>
    <property type="match status" value="1"/>
</dbReference>
<proteinExistence type="predicted"/>
<dbReference type="GO" id="GO:0003700">
    <property type="term" value="F:DNA-binding transcription factor activity"/>
    <property type="evidence" value="ECO:0007669"/>
    <property type="project" value="TreeGrafter"/>
</dbReference>
<name>A0A7W6DNZ6_9RHOB</name>
<reference evidence="7 8" key="1">
    <citation type="submission" date="2020-08" db="EMBL/GenBank/DDBJ databases">
        <title>Genomic Encyclopedia of Type Strains, Phase IV (KMG-IV): sequencing the most valuable type-strain genomes for metagenomic binning, comparative biology and taxonomic classification.</title>
        <authorList>
            <person name="Goeker M."/>
        </authorList>
    </citation>
    <scope>NUCLEOTIDE SEQUENCE [LARGE SCALE GENOMIC DNA]</scope>
    <source>
        <strain evidence="7 8">DSM 102235</strain>
    </source>
</reference>
<sequence>MGRGLARDHAEKRDILRRGAADYFAQNGFDRASMAGAAKVCGVSKALIYHYYDSKEALLADILATHFQCVVERAECTASNGLRSLMATLLDAFEDADAEHKLLLEALSTLPDDLQEPILSHQRTLVRLMSGALQQQRPDLTGDRLRAATMTVFGIINWVYTWHRPDKGLSRAEFADLAADFAEGGLRNL</sequence>
<evidence type="ECO:0000259" key="6">
    <source>
        <dbReference type="PROSITE" id="PS50977"/>
    </source>
</evidence>
<dbReference type="InterPro" id="IPR050109">
    <property type="entry name" value="HTH-type_TetR-like_transc_reg"/>
</dbReference>
<dbReference type="InterPro" id="IPR036271">
    <property type="entry name" value="Tet_transcr_reg_TetR-rel_C_sf"/>
</dbReference>
<keyword evidence="1" id="KW-0678">Repressor</keyword>
<protein>
    <submittedName>
        <fullName evidence="7">AcrR family transcriptional regulator</fullName>
    </submittedName>
</protein>
<keyword evidence="2" id="KW-0805">Transcription regulation</keyword>
<gene>
    <name evidence="7" type="ORF">GGQ68_000386</name>
</gene>